<proteinExistence type="predicted"/>
<dbReference type="PROSITE" id="PS50171">
    <property type="entry name" value="ZF_MATRIN"/>
    <property type="match status" value="1"/>
</dbReference>
<dbReference type="SUPFAM" id="SSF54928">
    <property type="entry name" value="RNA-binding domain, RBD"/>
    <property type="match status" value="1"/>
</dbReference>
<dbReference type="CDD" id="cd00590">
    <property type="entry name" value="RRM_SF"/>
    <property type="match status" value="1"/>
</dbReference>
<feature type="compositionally biased region" description="Polar residues" evidence="7">
    <location>
        <begin position="926"/>
        <end position="941"/>
    </location>
</feature>
<comment type="subcellular location">
    <subcellularLocation>
        <location evidence="1">Nucleus</location>
    </subcellularLocation>
</comment>
<dbReference type="KEGG" id="nfu:107376901"/>
<evidence type="ECO:0000313" key="11">
    <source>
        <dbReference type="Ensembl" id="ENSNFUP00015000157.1"/>
    </source>
</evidence>
<feature type="compositionally biased region" description="Acidic residues" evidence="7">
    <location>
        <begin position="1781"/>
        <end position="1792"/>
    </location>
</feature>
<feature type="compositionally biased region" description="Polar residues" evidence="7">
    <location>
        <begin position="1043"/>
        <end position="1057"/>
    </location>
</feature>
<keyword evidence="2" id="KW-0479">Metal-binding</keyword>
<evidence type="ECO:0000256" key="6">
    <source>
        <dbReference type="PROSITE-ProRule" id="PRU00176"/>
    </source>
</evidence>
<reference evidence="11" key="1">
    <citation type="submission" date="2014-08" db="EMBL/GenBank/DDBJ databases">
        <authorList>
            <person name="Senf B."/>
            <person name="Petzold A."/>
            <person name="Downie B.R."/>
            <person name="Koch P."/>
            <person name="Platzer M."/>
        </authorList>
    </citation>
    <scope>NUCLEOTIDE SEQUENCE [LARGE SCALE GENOMIC DNA]</scope>
    <source>
        <strain evidence="11">GRZ</strain>
    </source>
</reference>
<reference evidence="11" key="4">
    <citation type="submission" date="2025-05" db="UniProtKB">
        <authorList>
            <consortium name="Ensembl"/>
        </authorList>
    </citation>
    <scope>IDENTIFICATION</scope>
</reference>
<protein>
    <recommendedName>
        <fullName evidence="13">Matrin-type domain-containing protein</fullName>
    </recommendedName>
</protein>
<feature type="region of interest" description="Disordered" evidence="7">
    <location>
        <begin position="411"/>
        <end position="441"/>
    </location>
</feature>
<dbReference type="InterPro" id="IPR035979">
    <property type="entry name" value="RBD_domain_sf"/>
</dbReference>
<dbReference type="EMBL" id="HADY01004784">
    <property type="protein sequence ID" value="SBP43269.1"/>
    <property type="molecule type" value="Transcribed_RNA"/>
</dbReference>
<feature type="region of interest" description="Disordered" evidence="7">
    <location>
        <begin position="145"/>
        <end position="193"/>
    </location>
</feature>
<feature type="region of interest" description="Disordered" evidence="7">
    <location>
        <begin position="654"/>
        <end position="771"/>
    </location>
</feature>
<dbReference type="Gene3D" id="3.30.70.330">
    <property type="match status" value="2"/>
</dbReference>
<feature type="compositionally biased region" description="Basic and acidic residues" evidence="7">
    <location>
        <begin position="1744"/>
        <end position="1758"/>
    </location>
</feature>
<feature type="compositionally biased region" description="Polar residues" evidence="7">
    <location>
        <begin position="321"/>
        <end position="348"/>
    </location>
</feature>
<feature type="compositionally biased region" description="Basic and acidic residues" evidence="7">
    <location>
        <begin position="893"/>
        <end position="907"/>
    </location>
</feature>
<feature type="compositionally biased region" description="Basic and acidic residues" evidence="7">
    <location>
        <begin position="1926"/>
        <end position="1941"/>
    </location>
</feature>
<feature type="compositionally biased region" description="Polar residues" evidence="7">
    <location>
        <begin position="177"/>
        <end position="189"/>
    </location>
</feature>
<evidence type="ECO:0000256" key="7">
    <source>
        <dbReference type="SAM" id="MobiDB-lite"/>
    </source>
</evidence>
<dbReference type="GeneTree" id="ENSGT00990000203723"/>
<feature type="compositionally biased region" description="Low complexity" evidence="7">
    <location>
        <begin position="368"/>
        <end position="382"/>
    </location>
</feature>
<feature type="domain" description="RRM" evidence="8">
    <location>
        <begin position="825"/>
        <end position="904"/>
    </location>
</feature>
<evidence type="ECO:0008006" key="13">
    <source>
        <dbReference type="Google" id="ProtNLM"/>
    </source>
</evidence>
<organism evidence="10">
    <name type="scientific">Nothobranchius furzeri</name>
    <name type="common">Turquoise killifish</name>
    <dbReference type="NCBI Taxonomy" id="105023"/>
    <lineage>
        <taxon>Eukaryota</taxon>
        <taxon>Metazoa</taxon>
        <taxon>Chordata</taxon>
        <taxon>Craniata</taxon>
        <taxon>Vertebrata</taxon>
        <taxon>Euteleostomi</taxon>
        <taxon>Actinopterygii</taxon>
        <taxon>Neopterygii</taxon>
        <taxon>Teleostei</taxon>
        <taxon>Neoteleostei</taxon>
        <taxon>Acanthomorphata</taxon>
        <taxon>Ovalentaria</taxon>
        <taxon>Atherinomorphae</taxon>
        <taxon>Cyprinodontiformes</taxon>
        <taxon>Nothobranchiidae</taxon>
        <taxon>Nothobranchius</taxon>
    </lineage>
</organism>
<evidence type="ECO:0000256" key="3">
    <source>
        <dbReference type="ARBA" id="ARBA00022771"/>
    </source>
</evidence>
<keyword evidence="6" id="KW-0694">RNA-binding</keyword>
<feature type="compositionally biased region" description="Basic and acidic residues" evidence="7">
    <location>
        <begin position="425"/>
        <end position="441"/>
    </location>
</feature>
<feature type="compositionally biased region" description="Basic residues" evidence="7">
    <location>
        <begin position="739"/>
        <end position="749"/>
    </location>
</feature>
<feature type="compositionally biased region" description="Polar residues" evidence="7">
    <location>
        <begin position="1762"/>
        <end position="1771"/>
    </location>
</feature>
<feature type="compositionally biased region" description="Basic and acidic residues" evidence="7">
    <location>
        <begin position="2290"/>
        <end position="2302"/>
    </location>
</feature>
<reference evidence="10" key="3">
    <citation type="submission" date="2016-06" db="EMBL/GenBank/DDBJ databases">
        <title>The genome of a short-lived fish provides insights into sex chromosome evolution and the genetic control of aging.</title>
        <authorList>
            <person name="Reichwald K."/>
            <person name="Felder M."/>
            <person name="Petzold A."/>
            <person name="Koch P."/>
            <person name="Groth M."/>
            <person name="Platzer M."/>
        </authorList>
    </citation>
    <scope>NUCLEOTIDE SEQUENCE</scope>
    <source>
        <tissue evidence="10">Brain</tissue>
    </source>
</reference>
<feature type="region of interest" description="Disordered" evidence="7">
    <location>
        <begin position="294"/>
        <end position="348"/>
    </location>
</feature>
<evidence type="ECO:0000256" key="2">
    <source>
        <dbReference type="ARBA" id="ARBA00022723"/>
    </source>
</evidence>
<dbReference type="Proteomes" id="UP000694548">
    <property type="component" value="Chromosome sgr04"/>
</dbReference>
<feature type="compositionally biased region" description="Basic and acidic residues" evidence="7">
    <location>
        <begin position="729"/>
        <end position="738"/>
    </location>
</feature>
<feature type="compositionally biased region" description="Polar residues" evidence="7">
    <location>
        <begin position="1717"/>
        <end position="1727"/>
    </location>
</feature>
<dbReference type="InterPro" id="IPR000690">
    <property type="entry name" value="Matrin/U1-C_Znf_C2H2"/>
</dbReference>
<accession>A0A1A7ZKN1</accession>
<feature type="compositionally biased region" description="Basic residues" evidence="7">
    <location>
        <begin position="666"/>
        <end position="680"/>
    </location>
</feature>
<dbReference type="SMART" id="SM00360">
    <property type="entry name" value="RRM"/>
    <property type="match status" value="1"/>
</dbReference>
<feature type="compositionally biased region" description="Basic and acidic residues" evidence="7">
    <location>
        <begin position="1891"/>
        <end position="1912"/>
    </location>
</feature>
<feature type="compositionally biased region" description="Polar residues" evidence="7">
    <location>
        <begin position="908"/>
        <end position="918"/>
    </location>
</feature>
<evidence type="ECO:0000256" key="5">
    <source>
        <dbReference type="ARBA" id="ARBA00023242"/>
    </source>
</evidence>
<feature type="compositionally biased region" description="Basic and acidic residues" evidence="7">
    <location>
        <begin position="1665"/>
        <end position="1674"/>
    </location>
</feature>
<evidence type="ECO:0000259" key="8">
    <source>
        <dbReference type="PROSITE" id="PS50102"/>
    </source>
</evidence>
<feature type="region of interest" description="Disordered" evidence="7">
    <location>
        <begin position="248"/>
        <end position="282"/>
    </location>
</feature>
<feature type="compositionally biased region" description="Basic residues" evidence="7">
    <location>
        <begin position="2196"/>
        <end position="2217"/>
    </location>
</feature>
<feature type="region of interest" description="Disordered" evidence="7">
    <location>
        <begin position="111"/>
        <end position="131"/>
    </location>
</feature>
<feature type="compositionally biased region" description="Polar residues" evidence="7">
    <location>
        <begin position="2385"/>
        <end position="2394"/>
    </location>
</feature>
<dbReference type="Bgee" id="ENSNFUG00015000152">
    <property type="expression patterns" value="Expressed in brain and 3 other cell types or tissues"/>
</dbReference>
<evidence type="ECO:0000313" key="12">
    <source>
        <dbReference type="Proteomes" id="UP000694548"/>
    </source>
</evidence>
<feature type="region of interest" description="Disordered" evidence="7">
    <location>
        <begin position="2372"/>
        <end position="2394"/>
    </location>
</feature>
<feature type="compositionally biased region" description="Basic and acidic residues" evidence="7">
    <location>
        <begin position="1728"/>
        <end position="1737"/>
    </location>
</feature>
<sequence length="2394" mass="266179">MSNRWTNPYAPGHPNHPQNPYGPSGPMSLGGPGSSPSSLGASSIPNNPGSFPQFLNLPVTYRPEQRMVPSEMKTNESINLYVTRAREEAIHQSHGSPFINTQREEILPFTSTKEQSYPGTSGPKTSDVDSSSSVLNWLQICKAPMEDKPSSSKSSAQSDFPGTSDGRRFTSTERQHGSQTVRSLSSHVSPPSEAHHTWYSQELAAGILQRFGLEKDDLQILLSYPEDQINSDNLPHILKQILLQKQNRAAPRPDLQPGPSFIEQDRSKMSGNSLSSMPSNTKVSKVIEYRHTGKYSSAGTDPGKTSKVTSGGSMLQFDAPGSSSYKEPLQQSSSKMTTSGVVTSQSQMESPVSFSWIKNVVPPVSDPTKQLQTQLSQTSKSTFASAPPPKKDTDSKPLNVELSKIVTSQDLKQGCQQSKPFGGQFKEDKHARGDDCDPFEDAKQPEKEELINQENKQITQSNQEVKPMQQLAQLQQQFQQQQLKMQTQLQQKFQQQQLMWQAQLQQKLQLQTVKQAQAQLQQQTLQRGQSLLPQRFPGMPPVSSLSSIQRPIGVSSPLLQPNQNAFQYPNYVLSPGSQQFSGTVCMGIPPLVSKGIPPLVNINDYAATTPTMFPHVCSLCLTKCDTLMDWLAHQNIPLHLENCKSLRRRYPQWDGEQTPVSTQANKRARSRSPRHHHGSKHLRESSRSSSRSRSHSPQHRRSRRRSSRRSRSRSRHRGSESKRRRRSSRSHERSSSRSKDKKRSRRSRDRRSPSDGSTPKRARSASTERLARKLVQSSGVRSLSHHFDLDAIVKTLTPGLLAELTKASAVRSDEEENEDDVPSSNQVILELVSNALSHKDVVNAVEQFGKTESVVLYRSRQQAIVRYTNEEDAEKLRSVKKFDLKGQTIKVTPEKSVRSATSKEQKKPQQTSCESSVSAPPDSEAILSSTTGEANISSPKAETSAEEHKGPTDGPPPACAEAETGPGAAEKPPTAAGDSALVKGAEKQGEEQSQEAEGSKVKPAAAKTSLIKLRLIRPPTHPGESTLETPDPQQSPHAADKTPVSSSEAPCQLQSEQETPEPTAGDASYDSGAAEEKSKSVGQVSAESTQEASAPSTKPNVPATGKKWNSAYDYSLDPETSRTVGDVVDTFLNDQCLRCFKNQQRCLDEDFNAQLLLINNLPEYKDGCYTEEEVAALLVPFGFKYEVDTIYVIPQTRFALALMPTVKDLQKVVKETWDGVAFKGCELCLRPVNNKILLSPVGFYKSLMKLMKFDVTDDGSKTVLFYDISQSEIKELREVLIKNFSVRNFLPLLNKLYVEFASNHDVDLLGLSYSKHREGRTHKLFRLKSPNLPNRTAAKANIPPGCNPPFWLTMKTAPYLFPTATPWFYIPNYITVSKVKSIPETDCQNFASFAVMLTGLPEDNYTVDDIAKLAWQYLPLKNFQTLYTDLIVLPLQRRAFLFFSDWSSGLNFIQDHIKKPFVIDGCPLGVFLVLQLPHPGLREEEVYKNVLKWSNHHVEDPDTLEERMLHVQTLEASLSVVDSVMSVVSSVATFVNFLPLGNRIYIEMPDSSAAVRLLEKIKSLDNLHADGRWNKVGKIEPLRKLQLHILKSSSVVMRPRNLTKNARTKHRKGNEPAFMPRLVKPTASAEFTSFQSKLGPSDTSLEKSAVFRRVTRSSALQKSSDIPEFHRTEGEPMEGTSDHTMSTESNAAPPVESESKMETSALDPEMVEETADKNQTLSDQSSGNDEKHCDHIPNENNHMGGEENDKNSSKHLTEEVSETSVANQTITEPECQKLEAPDDAGPTEDDEVNQVMDSREDQPTTETVTELEGTNEGSLASRLRSRTSNEDKEMSSKKQGKMIRKYETRVKNQTEKEEKVTEGTKEVKDCAEEASTSHGSGRIKMVGGVKENQKTLDQMKKPEQVHAKKTLDDSGAGEPMNTRSTRGRERAKKDAEHEKTQTKRQHTPPKKSNTVREEEEVTYVILDAVEVEDVEEGPPTTPKPRTERSKIKIQTVKEELPNTTADVEDVWQILDSVDDEEPPAEPSAAPEGDNRRTTERAASPADTQNDRTLDEPMRKDVFIEKKMTTSETECELITEEASGSSDVDRPTQDTTKEESLSVGGLPAAEDLVTGDTQTTPGMELNYRNKPEREPRTEAPGEKIEEPEMGSDVGGPPGEAEEMAASAKRRHDDVTEGCVTLATSDEVGKAEEETKVTRSRTRGRPRKKARKTPVRKSTRRETPSAEDEREEEEKDKSPPAPMVFSSTLDQDPPAPSGDLEAQTMEVSAEQQRRSESPVGQKLSACVEEEEEKKLISVDGENVRDLVGPETKPSPDDFQLPPFDPDRPLGMEFTVRRWAHFCNLCSVFYTSENSEKDPHCCSETHYNNLKKHYQELQQKPAGASEGPRSSTPTVSP</sequence>
<keyword evidence="3" id="KW-0863">Zinc-finger</keyword>
<feature type="compositionally biased region" description="Basic and acidic residues" evidence="7">
    <location>
        <begin position="1984"/>
        <end position="2000"/>
    </location>
</feature>
<evidence type="ECO:0000256" key="1">
    <source>
        <dbReference type="ARBA" id="ARBA00004123"/>
    </source>
</evidence>
<evidence type="ECO:0000256" key="4">
    <source>
        <dbReference type="ARBA" id="ARBA00022833"/>
    </source>
</evidence>
<feature type="compositionally biased region" description="Basic and acidic residues" evidence="7">
    <location>
        <begin position="2048"/>
        <end position="2068"/>
    </location>
</feature>
<keyword evidence="4" id="KW-0862">Zinc</keyword>
<dbReference type="GO" id="GO:0003723">
    <property type="term" value="F:RNA binding"/>
    <property type="evidence" value="ECO:0007669"/>
    <property type="project" value="UniProtKB-UniRule"/>
</dbReference>
<keyword evidence="5" id="KW-0539">Nucleus</keyword>
<feature type="compositionally biased region" description="Basic and acidic residues" evidence="7">
    <location>
        <begin position="2086"/>
        <end position="2099"/>
    </location>
</feature>
<feature type="compositionally biased region" description="Acidic residues" evidence="7">
    <location>
        <begin position="2223"/>
        <end position="2232"/>
    </location>
</feature>
<feature type="region of interest" description="Disordered" evidence="7">
    <location>
        <begin position="1"/>
        <end position="49"/>
    </location>
</feature>
<feature type="compositionally biased region" description="Polar residues" evidence="7">
    <location>
        <begin position="1026"/>
        <end position="1036"/>
    </location>
</feature>
<reference evidence="10" key="2">
    <citation type="submission" date="2016-05" db="EMBL/GenBank/DDBJ databases">
        <authorList>
            <person name="Lavstsen T."/>
            <person name="Jespersen J.S."/>
        </authorList>
    </citation>
    <scope>NUCLEOTIDE SEQUENCE</scope>
    <source>
        <tissue evidence="10">Brain</tissue>
    </source>
</reference>
<name>A0A1A7ZKN1_NOTFU</name>
<feature type="compositionally biased region" description="Basic and acidic residues" evidence="7">
    <location>
        <begin position="1827"/>
        <end position="1836"/>
    </location>
</feature>
<feature type="compositionally biased region" description="Polar residues" evidence="7">
    <location>
        <begin position="1080"/>
        <end position="1099"/>
    </location>
</feature>
<feature type="compositionally biased region" description="Basic and acidic residues" evidence="7">
    <location>
        <begin position="1844"/>
        <end position="1871"/>
    </location>
</feature>
<dbReference type="GO" id="GO:0008270">
    <property type="term" value="F:zinc ion binding"/>
    <property type="evidence" value="ECO:0007669"/>
    <property type="project" value="UniProtKB-KW"/>
</dbReference>
<feature type="domain" description="Matrin-type" evidence="9">
    <location>
        <begin position="2338"/>
        <end position="2369"/>
    </location>
</feature>
<feature type="compositionally biased region" description="Basic residues" evidence="7">
    <location>
        <begin position="690"/>
        <end position="728"/>
    </location>
</feature>
<feature type="region of interest" description="Disordered" evidence="7">
    <location>
        <begin position="893"/>
        <end position="1107"/>
    </location>
</feature>
<dbReference type="GO" id="GO:0005634">
    <property type="term" value="C:nucleus"/>
    <property type="evidence" value="ECO:0007669"/>
    <property type="project" value="UniProtKB-SubCell"/>
</dbReference>
<feature type="compositionally biased region" description="Basic and acidic residues" evidence="7">
    <location>
        <begin position="2185"/>
        <end position="2195"/>
    </location>
</feature>
<evidence type="ECO:0000313" key="10">
    <source>
        <dbReference type="EMBL" id="SBP43269.1"/>
    </source>
</evidence>
<dbReference type="InterPro" id="IPR012677">
    <property type="entry name" value="Nucleotide-bd_a/b_plait_sf"/>
</dbReference>
<feature type="compositionally biased region" description="Basic and acidic residues" evidence="7">
    <location>
        <begin position="165"/>
        <end position="176"/>
    </location>
</feature>
<evidence type="ECO:0000259" key="9">
    <source>
        <dbReference type="PROSITE" id="PS50171"/>
    </source>
</evidence>
<dbReference type="InterPro" id="IPR000504">
    <property type="entry name" value="RRM_dom"/>
</dbReference>
<feature type="region of interest" description="Disordered" evidence="7">
    <location>
        <begin position="1655"/>
        <end position="2325"/>
    </location>
</feature>
<feature type="compositionally biased region" description="Basic and acidic residues" evidence="7">
    <location>
        <begin position="2126"/>
        <end position="2145"/>
    </location>
</feature>
<feature type="compositionally biased region" description="Polar residues" evidence="7">
    <location>
        <begin position="269"/>
        <end position="282"/>
    </location>
</feature>
<feature type="compositionally biased region" description="Low complexity" evidence="7">
    <location>
        <begin position="34"/>
        <end position="45"/>
    </location>
</feature>
<dbReference type="PROSITE" id="PS50102">
    <property type="entry name" value="RRM"/>
    <property type="match status" value="1"/>
</dbReference>
<feature type="region of interest" description="Disordered" evidence="7">
    <location>
        <begin position="365"/>
        <end position="398"/>
    </location>
</feature>
<dbReference type="Ensembl" id="ENSNFUT00015000200.1">
    <property type="protein sequence ID" value="ENSNFUP00015000157.1"/>
    <property type="gene ID" value="ENSNFUG00015000152.1"/>
</dbReference>
<gene>
    <name evidence="10" type="primary">Nfu_g_1_009550</name>
    <name evidence="11" type="synonym">LOC107376901</name>
</gene>
<keyword evidence="12" id="KW-1185">Reference proteome</keyword>